<evidence type="ECO:0000256" key="9">
    <source>
        <dbReference type="ARBA" id="ARBA00023049"/>
    </source>
</evidence>
<dbReference type="InterPro" id="IPR001915">
    <property type="entry name" value="Peptidase_M48"/>
</dbReference>
<keyword evidence="9" id="KW-0482">Metalloprotease</keyword>
<dbReference type="GO" id="GO:0004222">
    <property type="term" value="F:metalloendopeptidase activity"/>
    <property type="evidence" value="ECO:0007669"/>
    <property type="project" value="InterPro"/>
</dbReference>
<keyword evidence="8 12" id="KW-1133">Transmembrane helix</keyword>
<reference evidence="15" key="1">
    <citation type="journal article" date="2018" name="Front. Microbiol.">
        <title>Genome-Based Analysis Reveals the Taxonomy and Diversity of the Family Idiomarinaceae.</title>
        <authorList>
            <person name="Liu Y."/>
            <person name="Lai Q."/>
            <person name="Shao Z."/>
        </authorList>
    </citation>
    <scope>NUCLEOTIDE SEQUENCE [LARGE SCALE GENOMIC DNA]</scope>
    <source>
        <strain evidence="15">c121</strain>
    </source>
</reference>
<keyword evidence="3" id="KW-0645">Protease</keyword>
<dbReference type="GO" id="GO:0046872">
    <property type="term" value="F:metal ion binding"/>
    <property type="evidence" value="ECO:0007669"/>
    <property type="project" value="UniProtKB-KW"/>
</dbReference>
<dbReference type="Pfam" id="PF01435">
    <property type="entry name" value="Peptidase_M48"/>
    <property type="match status" value="1"/>
</dbReference>
<evidence type="ECO:0000256" key="3">
    <source>
        <dbReference type="ARBA" id="ARBA00022670"/>
    </source>
</evidence>
<evidence type="ECO:0000313" key="14">
    <source>
        <dbReference type="EMBL" id="RUO72125.1"/>
    </source>
</evidence>
<feature type="transmembrane region" description="Helical" evidence="12">
    <location>
        <begin position="17"/>
        <end position="40"/>
    </location>
</feature>
<evidence type="ECO:0000256" key="1">
    <source>
        <dbReference type="ARBA" id="ARBA00001947"/>
    </source>
</evidence>
<keyword evidence="15" id="KW-1185">Reference proteome</keyword>
<sequence length="546" mass="59768">MVNFFEHQQQARRNTGLLVLLFFLAFTLIVGGVTLVAAFIMGGVSDNGSGGYTLSLEPLLWVITIVGGGILVVMLIKWLELKSGGRVVAEHLGGQLISTNTTDPVERRVLNVVEEMAIAANMPVPDVYILPNEGNINAFAAGYDTRDAVIGLTRGAVETFSREQLQGVVAHEYSHILNGDMRLNIRLIAALAGILAIAHLGRILLYSGQGSSRSNNNRNALPLVGIGLMIIGGIGVFFGNVIKSAVSRQREYLADAAAVQFTRNPDALSGALKQIGAREYGSRVHHRNADEAAHLFFGEALKHWFGMMATHPPLEKRIKRLEPNWNGHYPEPRKARGRTEDEHQAASRPRPEALSKLALLALPAVLLEQVRSPEQAPRLVHDLVIGQLLQEPNALLEGLKPAQQLALVELAVPAIRQAPEAARLNLLKDLDAMASSHDLFHWGLHQLLARQLLPKSRYKATIDNQEAFDQTVKALEQTDAGQEVDRENLSLALNTCRGWAPLAKEKLINQWLNTVRADGVISPAERQLVAILCACIEVPLPDEMMQ</sequence>
<evidence type="ECO:0000256" key="7">
    <source>
        <dbReference type="ARBA" id="ARBA00022833"/>
    </source>
</evidence>
<evidence type="ECO:0000259" key="13">
    <source>
        <dbReference type="Pfam" id="PF01435"/>
    </source>
</evidence>
<keyword evidence="2" id="KW-1003">Cell membrane</keyword>
<keyword evidence="6" id="KW-0378">Hydrolase</keyword>
<dbReference type="Proteomes" id="UP000287022">
    <property type="component" value="Unassembled WGS sequence"/>
</dbReference>
<proteinExistence type="predicted"/>
<dbReference type="PANTHER" id="PTHR43221:SF2">
    <property type="entry name" value="PROTEASE HTPX HOMOLOG"/>
    <property type="match status" value="1"/>
</dbReference>
<keyword evidence="5" id="KW-0479">Metal-binding</keyword>
<feature type="transmembrane region" description="Helical" evidence="12">
    <location>
        <begin position="220"/>
        <end position="242"/>
    </location>
</feature>
<evidence type="ECO:0000256" key="4">
    <source>
        <dbReference type="ARBA" id="ARBA00022692"/>
    </source>
</evidence>
<keyword evidence="7" id="KW-0862">Zinc</keyword>
<feature type="compositionally biased region" description="Basic and acidic residues" evidence="11">
    <location>
        <begin position="330"/>
        <end position="350"/>
    </location>
</feature>
<dbReference type="STRING" id="1122124.GCA_000423165_01919"/>
<name>A0A432Z2M5_9GAMM</name>
<gene>
    <name evidence="14" type="ORF">CWI80_10005</name>
</gene>
<dbReference type="GO" id="GO:0006508">
    <property type="term" value="P:proteolysis"/>
    <property type="evidence" value="ECO:0007669"/>
    <property type="project" value="UniProtKB-KW"/>
</dbReference>
<evidence type="ECO:0000256" key="8">
    <source>
        <dbReference type="ARBA" id="ARBA00022989"/>
    </source>
</evidence>
<evidence type="ECO:0000256" key="2">
    <source>
        <dbReference type="ARBA" id="ARBA00022475"/>
    </source>
</evidence>
<evidence type="ECO:0000256" key="6">
    <source>
        <dbReference type="ARBA" id="ARBA00022801"/>
    </source>
</evidence>
<evidence type="ECO:0000256" key="5">
    <source>
        <dbReference type="ARBA" id="ARBA00022723"/>
    </source>
</evidence>
<keyword evidence="10 12" id="KW-0472">Membrane</keyword>
<dbReference type="EMBL" id="PIQE01000003">
    <property type="protein sequence ID" value="RUO72125.1"/>
    <property type="molecule type" value="Genomic_DNA"/>
</dbReference>
<feature type="region of interest" description="Disordered" evidence="11">
    <location>
        <begin position="325"/>
        <end position="350"/>
    </location>
</feature>
<dbReference type="Gene3D" id="3.30.2010.10">
    <property type="entry name" value="Metalloproteases ('zincins'), catalytic domain"/>
    <property type="match status" value="1"/>
</dbReference>
<evidence type="ECO:0000313" key="15">
    <source>
        <dbReference type="Proteomes" id="UP000287022"/>
    </source>
</evidence>
<accession>A0A432Z2M5</accession>
<organism evidence="14 15">
    <name type="scientific">Pseudidiomarina sediminum</name>
    <dbReference type="NCBI Taxonomy" id="431675"/>
    <lineage>
        <taxon>Bacteria</taxon>
        <taxon>Pseudomonadati</taxon>
        <taxon>Pseudomonadota</taxon>
        <taxon>Gammaproteobacteria</taxon>
        <taxon>Alteromonadales</taxon>
        <taxon>Idiomarinaceae</taxon>
        <taxon>Pseudidiomarina</taxon>
    </lineage>
</organism>
<dbReference type="InterPro" id="IPR050083">
    <property type="entry name" value="HtpX_protease"/>
</dbReference>
<protein>
    <submittedName>
        <fullName evidence="14">Peptidase</fullName>
    </submittedName>
</protein>
<evidence type="ECO:0000256" key="10">
    <source>
        <dbReference type="ARBA" id="ARBA00023136"/>
    </source>
</evidence>
<dbReference type="CDD" id="cd07340">
    <property type="entry name" value="M48B_Htpx_like"/>
    <property type="match status" value="1"/>
</dbReference>
<evidence type="ECO:0000256" key="12">
    <source>
        <dbReference type="SAM" id="Phobius"/>
    </source>
</evidence>
<dbReference type="PANTHER" id="PTHR43221">
    <property type="entry name" value="PROTEASE HTPX"/>
    <property type="match status" value="1"/>
</dbReference>
<feature type="domain" description="Peptidase M48" evidence="13">
    <location>
        <begin position="106"/>
        <end position="322"/>
    </location>
</feature>
<evidence type="ECO:0000256" key="11">
    <source>
        <dbReference type="SAM" id="MobiDB-lite"/>
    </source>
</evidence>
<feature type="transmembrane region" description="Helical" evidence="12">
    <location>
        <begin position="187"/>
        <end position="208"/>
    </location>
</feature>
<dbReference type="RefSeq" id="WP_026860646.1">
    <property type="nucleotide sequence ID" value="NZ_PIQE01000003.1"/>
</dbReference>
<feature type="transmembrane region" description="Helical" evidence="12">
    <location>
        <begin position="60"/>
        <end position="79"/>
    </location>
</feature>
<comment type="cofactor">
    <cofactor evidence="1">
        <name>Zn(2+)</name>
        <dbReference type="ChEBI" id="CHEBI:29105"/>
    </cofactor>
</comment>
<comment type="caution">
    <text evidence="14">The sequence shown here is derived from an EMBL/GenBank/DDBJ whole genome shotgun (WGS) entry which is preliminary data.</text>
</comment>
<dbReference type="AlphaFoldDB" id="A0A432Z2M5"/>
<keyword evidence="4 12" id="KW-0812">Transmembrane</keyword>